<evidence type="ECO:0000313" key="2">
    <source>
        <dbReference type="EMBL" id="SUS03581.1"/>
    </source>
</evidence>
<dbReference type="InterPro" id="IPR039498">
    <property type="entry name" value="NTP_transf_5"/>
</dbReference>
<evidence type="ECO:0000256" key="1">
    <source>
        <dbReference type="SAM" id="MobiDB-lite"/>
    </source>
</evidence>
<dbReference type="AlphaFoldDB" id="A0A380T8E6"/>
<name>A0A380T8E6_9ZZZZ</name>
<gene>
    <name evidence="2" type="ORF">DF3PB_1020001</name>
</gene>
<protein>
    <recommendedName>
        <fullName evidence="3">Nucleotidyltransferase family protein</fullName>
    </recommendedName>
</protein>
<evidence type="ECO:0008006" key="3">
    <source>
        <dbReference type="Google" id="ProtNLM"/>
    </source>
</evidence>
<dbReference type="Pfam" id="PF14907">
    <property type="entry name" value="NTP_transf_5"/>
    <property type="match status" value="1"/>
</dbReference>
<reference evidence="2" key="1">
    <citation type="submission" date="2018-07" db="EMBL/GenBank/DDBJ databases">
        <authorList>
            <person name="Quirk P.G."/>
            <person name="Krulwich T.A."/>
        </authorList>
    </citation>
    <scope>NUCLEOTIDE SEQUENCE</scope>
</reference>
<sequence>MGFTSDRPIAAGTGPMIDRSTGNADRGLDLPVDRSNSLEILLSCARPGQERTGALSEAGGDVDWDYLLRLANRHKLVPVLSDAARRRRIAELPQPMRTTLRQHAEGNAQRNALLADELLRVLGLLAENEIRAFPMKGPAFATALHGSLTLRQFSDLDLLVAPEDAARARAVLEAGGFRDRNQRPTAFYRHFDLVSSDGLVQIDLQWALANKGSGVRLVLDELWQRRQTSQMLNKPVPLFGWEDMLQLLSYYCGKEMPFVYLTYLSDIAALIEKQPDLDWQEVLEQAQRRRILRVVLFALVLADALWPLSLPETVRGAIEADKGLPRLVDRAQRRMFVEVNGQIGRNPTFAEKALLHPRLREHLIDGLRPLLFAPIFADGMQPVRTAGKRMLRLLRAS</sequence>
<dbReference type="EMBL" id="UIDG01000005">
    <property type="protein sequence ID" value="SUS03581.1"/>
    <property type="molecule type" value="Genomic_DNA"/>
</dbReference>
<accession>A0A380T8E6</accession>
<dbReference type="Gene3D" id="3.30.460.40">
    <property type="match status" value="1"/>
</dbReference>
<feature type="region of interest" description="Disordered" evidence="1">
    <location>
        <begin position="1"/>
        <end position="27"/>
    </location>
</feature>
<proteinExistence type="predicted"/>
<organism evidence="2">
    <name type="scientific">metagenome</name>
    <dbReference type="NCBI Taxonomy" id="256318"/>
    <lineage>
        <taxon>unclassified sequences</taxon>
        <taxon>metagenomes</taxon>
    </lineage>
</organism>